<feature type="compositionally biased region" description="Low complexity" evidence="1">
    <location>
        <begin position="379"/>
        <end position="421"/>
    </location>
</feature>
<feature type="compositionally biased region" description="Polar residues" evidence="1">
    <location>
        <begin position="44"/>
        <end position="61"/>
    </location>
</feature>
<evidence type="ECO:0000313" key="3">
    <source>
        <dbReference type="EMBL" id="OAD66103.1"/>
    </source>
</evidence>
<evidence type="ECO:0000259" key="2">
    <source>
        <dbReference type="PROSITE" id="PS51159"/>
    </source>
</evidence>
<proteinExistence type="predicted"/>
<dbReference type="InterPro" id="IPR038175">
    <property type="entry name" value="CBM21_dom_sf"/>
</dbReference>
<dbReference type="VEuPathDB" id="FungiDB:PHYBLDRAFT_79674"/>
<dbReference type="GO" id="GO:0005979">
    <property type="term" value="P:regulation of glycogen biosynthetic process"/>
    <property type="evidence" value="ECO:0007669"/>
    <property type="project" value="TreeGrafter"/>
</dbReference>
<organism evidence="3 4">
    <name type="scientific">Phycomyces blakesleeanus (strain ATCC 8743b / DSM 1359 / FGSC 10004 / NBRC 33097 / NRRL 1555)</name>
    <dbReference type="NCBI Taxonomy" id="763407"/>
    <lineage>
        <taxon>Eukaryota</taxon>
        <taxon>Fungi</taxon>
        <taxon>Fungi incertae sedis</taxon>
        <taxon>Mucoromycota</taxon>
        <taxon>Mucoromycotina</taxon>
        <taxon>Mucoromycetes</taxon>
        <taxon>Mucorales</taxon>
        <taxon>Phycomycetaceae</taxon>
        <taxon>Phycomyces</taxon>
    </lineage>
</organism>
<dbReference type="InterPro" id="IPR050782">
    <property type="entry name" value="PP1_regulatory_subunit_3"/>
</dbReference>
<feature type="region of interest" description="Disordered" evidence="1">
    <location>
        <begin position="34"/>
        <end position="62"/>
    </location>
</feature>
<dbReference type="AlphaFoldDB" id="A0A162TCU2"/>
<protein>
    <submittedName>
        <fullName evidence="3">Carbohydrate-binding module family 21 protein</fullName>
    </submittedName>
</protein>
<feature type="region of interest" description="Disordered" evidence="1">
    <location>
        <begin position="333"/>
        <end position="430"/>
    </location>
</feature>
<feature type="compositionally biased region" description="Acidic residues" evidence="1">
    <location>
        <begin position="291"/>
        <end position="301"/>
    </location>
</feature>
<dbReference type="RefSeq" id="XP_018284143.1">
    <property type="nucleotide sequence ID" value="XM_018443489.1"/>
</dbReference>
<evidence type="ECO:0000256" key="1">
    <source>
        <dbReference type="SAM" id="MobiDB-lite"/>
    </source>
</evidence>
<dbReference type="InterPro" id="IPR005036">
    <property type="entry name" value="CBM21_dom"/>
</dbReference>
<evidence type="ECO:0000313" key="4">
    <source>
        <dbReference type="Proteomes" id="UP000077315"/>
    </source>
</evidence>
<feature type="compositionally biased region" description="Low complexity" evidence="1">
    <location>
        <begin position="74"/>
        <end position="84"/>
    </location>
</feature>
<dbReference type="GO" id="GO:0008157">
    <property type="term" value="F:protein phosphatase 1 binding"/>
    <property type="evidence" value="ECO:0007669"/>
    <property type="project" value="TreeGrafter"/>
</dbReference>
<keyword evidence="4" id="KW-1185">Reference proteome</keyword>
<feature type="region of interest" description="Disordered" evidence="1">
    <location>
        <begin position="272"/>
        <end position="317"/>
    </location>
</feature>
<feature type="domain" description="CBM21" evidence="2">
    <location>
        <begin position="144"/>
        <end position="256"/>
    </location>
</feature>
<dbReference type="EMBL" id="KV441006">
    <property type="protein sequence ID" value="OAD66103.1"/>
    <property type="molecule type" value="Genomic_DNA"/>
</dbReference>
<dbReference type="STRING" id="763407.A0A162TCU2"/>
<dbReference type="Pfam" id="PF03370">
    <property type="entry name" value="CBM_21"/>
    <property type="match status" value="1"/>
</dbReference>
<gene>
    <name evidence="3" type="ORF">PHYBLDRAFT_79674</name>
</gene>
<name>A0A162TCU2_PHYB8</name>
<dbReference type="PROSITE" id="PS51159">
    <property type="entry name" value="CBM21"/>
    <property type="match status" value="1"/>
</dbReference>
<dbReference type="PANTHER" id="PTHR12307">
    <property type="entry name" value="PROTEIN PHOSPHATASE 1 REGULATORY SUBUNIT"/>
    <property type="match status" value="1"/>
</dbReference>
<accession>A0A162TCU2</accession>
<dbReference type="OrthoDB" id="1881at2759"/>
<dbReference type="Proteomes" id="UP000077315">
    <property type="component" value="Unassembled WGS sequence"/>
</dbReference>
<dbReference type="InParanoid" id="A0A162TCU2"/>
<dbReference type="GO" id="GO:0000164">
    <property type="term" value="C:protein phosphatase type 1 complex"/>
    <property type="evidence" value="ECO:0007669"/>
    <property type="project" value="TreeGrafter"/>
</dbReference>
<feature type="region of interest" description="Disordered" evidence="1">
    <location>
        <begin position="74"/>
        <end position="95"/>
    </location>
</feature>
<reference evidence="4" key="1">
    <citation type="submission" date="2015-06" db="EMBL/GenBank/DDBJ databases">
        <title>Expansion of signal transduction pathways in fungi by whole-genome duplication.</title>
        <authorList>
            <consortium name="DOE Joint Genome Institute"/>
            <person name="Corrochano L.M."/>
            <person name="Kuo A."/>
            <person name="Marcet-Houben M."/>
            <person name="Polaino S."/>
            <person name="Salamov A."/>
            <person name="Villalobos J.M."/>
            <person name="Alvarez M.I."/>
            <person name="Avalos J."/>
            <person name="Benito E.P."/>
            <person name="Benoit I."/>
            <person name="Burger G."/>
            <person name="Camino L.P."/>
            <person name="Canovas D."/>
            <person name="Cerda-Olmedo E."/>
            <person name="Cheng J.-F."/>
            <person name="Dominguez A."/>
            <person name="Elias M."/>
            <person name="Eslava A.P."/>
            <person name="Glaser F."/>
            <person name="Grimwood J."/>
            <person name="Gutierrez G."/>
            <person name="Heitman J."/>
            <person name="Henrissat B."/>
            <person name="Iturriaga E.A."/>
            <person name="Lang B.F."/>
            <person name="Lavin J.L."/>
            <person name="Lee S."/>
            <person name="Li W."/>
            <person name="Lindquist E."/>
            <person name="Lopez-Garcia S."/>
            <person name="Luque E.M."/>
            <person name="Marcos A.T."/>
            <person name="Martin J."/>
            <person name="McCluskey K."/>
            <person name="Medina H.R."/>
            <person name="Miralles-Duran A."/>
            <person name="Miyazaki A."/>
            <person name="Munoz-Torres E."/>
            <person name="Oguiza J.A."/>
            <person name="Ohm R."/>
            <person name="Olmedo M."/>
            <person name="Orejas M."/>
            <person name="Ortiz-Castellanos L."/>
            <person name="Pisabarro A.G."/>
            <person name="Rodriguez-Romero J."/>
            <person name="Ruiz-Herrera J."/>
            <person name="Ruiz-Vazquez R."/>
            <person name="Sanz C."/>
            <person name="Schackwitz W."/>
            <person name="Schmutz J."/>
            <person name="Shahriari M."/>
            <person name="Shelest E."/>
            <person name="Silva-Franco F."/>
            <person name="Soanes D."/>
            <person name="Syed K."/>
            <person name="Tagua V.G."/>
            <person name="Talbot N.J."/>
            <person name="Thon M."/>
            <person name="De vries R.P."/>
            <person name="Wiebenga A."/>
            <person name="Yadav J.S."/>
            <person name="Braun E.L."/>
            <person name="Baker S."/>
            <person name="Garre V."/>
            <person name="Horwitz B."/>
            <person name="Torres-Martinez S."/>
            <person name="Idnurm A."/>
            <person name="Herrera-Estrella A."/>
            <person name="Gabaldon T."/>
            <person name="Grigoriev I.V."/>
        </authorList>
    </citation>
    <scope>NUCLEOTIDE SEQUENCE [LARGE SCALE GENOMIC DNA]</scope>
    <source>
        <strain evidence="4">NRRL 1555(-)</strain>
    </source>
</reference>
<feature type="compositionally biased region" description="Polar residues" evidence="1">
    <location>
        <begin position="85"/>
        <end position="95"/>
    </location>
</feature>
<sequence>MMSFSTFPRHESFGPSTWSRSVVLNKKPSIFAHEEREPSHLPAPQQQPAAKKNISNPSNQKPLHINLSQLTTSPSLKSSLRSHSAPTTPTGSKTVKFNPVHLERICLFRKTQTPSALLQDNQGRRHPEDPPSFRVGYLNFPPRETTDRSKNILVEKKFIVEDNAVKGRVQVRNLAYHKSVSIRYTFDCWQTSHDIDAVYKDSQNTQSIYDTFCFTIPLVNLADRGQVRATIDFAIRYHVNGQEFWDNNDGKNYGIQILADPIESTYHSQTYGRVTDVDNPDNHNHNHKNDDDDDVDDDDDLKIDTPQRPNHKGLGNRYSFGLSLSQAKKVVSPASETIPPVPSVPIKPSVRVTKEAKPTMLVQPRPKKPEMSGLTTSAIISGDNNSRNNNNINSNIGLSARPTNSSNSPSNSTSQSPSPSTYAHISPAKSPVVSSPIPINGASAVRHNLFESYYHSAPSSPTFACQPRHAYIQSTPDLDSESYLDLVNKYCFYGTNSAHTPMPINS</sequence>
<feature type="compositionally biased region" description="Basic and acidic residues" evidence="1">
    <location>
        <begin position="280"/>
        <end position="290"/>
    </location>
</feature>
<dbReference type="GO" id="GO:2001069">
    <property type="term" value="F:glycogen binding"/>
    <property type="evidence" value="ECO:0007669"/>
    <property type="project" value="TreeGrafter"/>
</dbReference>
<dbReference type="GeneID" id="29004394"/>
<dbReference type="PANTHER" id="PTHR12307:SF36">
    <property type="entry name" value="GLYCOGEN-BINDING SUBUNIT 76A"/>
    <property type="match status" value="1"/>
</dbReference>
<dbReference type="Gene3D" id="2.60.40.2440">
    <property type="entry name" value="Carbohydrate binding type-21 domain"/>
    <property type="match status" value="1"/>
</dbReference>